<proteinExistence type="predicted"/>
<dbReference type="PANTHER" id="PTHR44068">
    <property type="entry name" value="ZGC:194242"/>
    <property type="match status" value="1"/>
</dbReference>
<reference evidence="4 5" key="1">
    <citation type="submission" date="2016-10" db="EMBL/GenBank/DDBJ databases">
        <authorList>
            <person name="Varghese N."/>
            <person name="Submissions S."/>
        </authorList>
    </citation>
    <scope>NUCLEOTIDE SEQUENCE [LARGE SCALE GENOMIC DNA]</scope>
    <source>
        <strain evidence="4 5">DSM 18839</strain>
    </source>
</reference>
<dbReference type="CDD" id="cd02440">
    <property type="entry name" value="AdoMet_MTases"/>
    <property type="match status" value="1"/>
</dbReference>
<name>A0A8G2BK05_9PROT</name>
<dbReference type="Proteomes" id="UP000198615">
    <property type="component" value="Unassembled WGS sequence"/>
</dbReference>
<evidence type="ECO:0000259" key="3">
    <source>
        <dbReference type="Pfam" id="PF08241"/>
    </source>
</evidence>
<evidence type="ECO:0000313" key="5">
    <source>
        <dbReference type="Proteomes" id="UP000198615"/>
    </source>
</evidence>
<dbReference type="PANTHER" id="PTHR44068:SF11">
    <property type="entry name" value="GERANYL DIPHOSPHATE 2-C-METHYLTRANSFERASE"/>
    <property type="match status" value="1"/>
</dbReference>
<dbReference type="EMBL" id="FNBW01000009">
    <property type="protein sequence ID" value="SDG04780.1"/>
    <property type="molecule type" value="Genomic_DNA"/>
</dbReference>
<keyword evidence="4" id="KW-0489">Methyltransferase</keyword>
<dbReference type="SUPFAM" id="SSF53335">
    <property type="entry name" value="S-adenosyl-L-methionine-dependent methyltransferases"/>
    <property type="match status" value="1"/>
</dbReference>
<accession>A0A8G2BK05</accession>
<evidence type="ECO:0000313" key="4">
    <source>
        <dbReference type="EMBL" id="SDG04780.1"/>
    </source>
</evidence>
<gene>
    <name evidence="4" type="ORF">SAMN05660686_03200</name>
</gene>
<feature type="compositionally biased region" description="Basic and acidic residues" evidence="2">
    <location>
        <begin position="221"/>
        <end position="232"/>
    </location>
</feature>
<feature type="region of interest" description="Disordered" evidence="2">
    <location>
        <begin position="217"/>
        <end position="236"/>
    </location>
</feature>
<dbReference type="Pfam" id="PF08241">
    <property type="entry name" value="Methyltransf_11"/>
    <property type="match status" value="1"/>
</dbReference>
<comment type="caution">
    <text evidence="4">The sequence shown here is derived from an EMBL/GenBank/DDBJ whole genome shotgun (WGS) entry which is preliminary data.</text>
</comment>
<dbReference type="InterPro" id="IPR050447">
    <property type="entry name" value="Erg6_SMT_methyltransf"/>
</dbReference>
<sequence length="279" mass="29449">MSGVAQHYERSGLVEQLVARLAEHGIAAPTRADFSVLDQMHMRGETGTEDVIAATGMAAGMAVADLGSGLGGSARIFADVVGARVTAVDLTPSFCAAAEAINAMVGLSDRIAVVEGDATATGLPAETFDIVTTLHACMNIPDKAGVYREAFRLLKPGGRFCFYDIVLGPGGAPRYPTPWAERPALSHLIPPTEMQALCEAAGFRTVDLRDYTAEAKAGSVKRREEARRRAETGEPAPLQAGDIIMGETAGEKMRNMAHNFDGDHVGVALGVFEKPENPL</sequence>
<keyword evidence="5" id="KW-1185">Reference proteome</keyword>
<dbReference type="GO" id="GO:0008757">
    <property type="term" value="F:S-adenosylmethionine-dependent methyltransferase activity"/>
    <property type="evidence" value="ECO:0007669"/>
    <property type="project" value="InterPro"/>
</dbReference>
<evidence type="ECO:0000256" key="2">
    <source>
        <dbReference type="SAM" id="MobiDB-lite"/>
    </source>
</evidence>
<keyword evidence="1 4" id="KW-0808">Transferase</keyword>
<dbReference type="GO" id="GO:0032259">
    <property type="term" value="P:methylation"/>
    <property type="evidence" value="ECO:0007669"/>
    <property type="project" value="UniProtKB-KW"/>
</dbReference>
<dbReference type="RefSeq" id="WP_093151715.1">
    <property type="nucleotide sequence ID" value="NZ_FNBW01000009.1"/>
</dbReference>
<protein>
    <submittedName>
        <fullName evidence="4">Methyltransferase domain-containing protein</fullName>
    </submittedName>
</protein>
<organism evidence="4 5">
    <name type="scientific">Thalassobaculum litoreum DSM 18839</name>
    <dbReference type="NCBI Taxonomy" id="1123362"/>
    <lineage>
        <taxon>Bacteria</taxon>
        <taxon>Pseudomonadati</taxon>
        <taxon>Pseudomonadota</taxon>
        <taxon>Alphaproteobacteria</taxon>
        <taxon>Rhodospirillales</taxon>
        <taxon>Thalassobaculaceae</taxon>
        <taxon>Thalassobaculum</taxon>
    </lineage>
</organism>
<dbReference type="InterPro" id="IPR029063">
    <property type="entry name" value="SAM-dependent_MTases_sf"/>
</dbReference>
<feature type="domain" description="Methyltransferase type 11" evidence="3">
    <location>
        <begin position="65"/>
        <end position="162"/>
    </location>
</feature>
<dbReference type="Gene3D" id="3.40.50.150">
    <property type="entry name" value="Vaccinia Virus protein VP39"/>
    <property type="match status" value="1"/>
</dbReference>
<dbReference type="InterPro" id="IPR013216">
    <property type="entry name" value="Methyltransf_11"/>
</dbReference>
<evidence type="ECO:0000256" key="1">
    <source>
        <dbReference type="ARBA" id="ARBA00022679"/>
    </source>
</evidence>
<dbReference type="AlphaFoldDB" id="A0A8G2BK05"/>
<dbReference type="OrthoDB" id="7856199at2"/>